<name>A0A3S9B752_9HYPH</name>
<proteinExistence type="predicted"/>
<accession>A0A3S9B752</accession>
<dbReference type="RefSeq" id="WP_126011098.1">
    <property type="nucleotide sequence ID" value="NZ_CP032509.1"/>
</dbReference>
<feature type="region of interest" description="Disordered" evidence="1">
    <location>
        <begin position="89"/>
        <end position="109"/>
    </location>
</feature>
<keyword evidence="3" id="KW-0255">Endonuclease</keyword>
<feature type="domain" description="HNH nuclease" evidence="2">
    <location>
        <begin position="51"/>
        <end position="97"/>
    </location>
</feature>
<evidence type="ECO:0000313" key="3">
    <source>
        <dbReference type="EMBL" id="AZN72770.1"/>
    </source>
</evidence>
<keyword evidence="3" id="KW-0378">Hydrolase</keyword>
<evidence type="ECO:0000256" key="1">
    <source>
        <dbReference type="SAM" id="MobiDB-lite"/>
    </source>
</evidence>
<reference evidence="3 4" key="1">
    <citation type="submission" date="2018-09" db="EMBL/GenBank/DDBJ databases">
        <title>Marinorhizobium profundi gen. nov., sp. nov., isolated from a deep-sea sediment sample from the New Britain Trench and proposal of Marinorhizobiaceae fam. nov. in the order Rhizobiales of the class Alphaproteobacteria.</title>
        <authorList>
            <person name="Cao J."/>
        </authorList>
    </citation>
    <scope>NUCLEOTIDE SEQUENCE [LARGE SCALE GENOMIC DNA]</scope>
    <source>
        <strain evidence="3 4">WS11</strain>
    </source>
</reference>
<dbReference type="AlphaFoldDB" id="A0A3S9B752"/>
<dbReference type="SUPFAM" id="SSF54060">
    <property type="entry name" value="His-Me finger endonucleases"/>
    <property type="match status" value="1"/>
</dbReference>
<dbReference type="Gene3D" id="3.90.75.10">
    <property type="entry name" value="Homing Intron 3 (I-ppo) Encoded Endonuclease, Chain A"/>
    <property type="match status" value="1"/>
</dbReference>
<organism evidence="3 4">
    <name type="scientific">Georhizobium profundi</name>
    <dbReference type="NCBI Taxonomy" id="2341112"/>
    <lineage>
        <taxon>Bacteria</taxon>
        <taxon>Pseudomonadati</taxon>
        <taxon>Pseudomonadota</taxon>
        <taxon>Alphaproteobacteria</taxon>
        <taxon>Hyphomicrobiales</taxon>
        <taxon>Rhizobiaceae</taxon>
        <taxon>Georhizobium</taxon>
    </lineage>
</organism>
<protein>
    <submittedName>
        <fullName evidence="3">HNH endonuclease</fullName>
    </submittedName>
</protein>
<keyword evidence="4" id="KW-1185">Reference proteome</keyword>
<dbReference type="KEGG" id="abaw:D5400_17130"/>
<dbReference type="OrthoDB" id="7728307at2"/>
<dbReference type="InterPro" id="IPR003615">
    <property type="entry name" value="HNH_nuc"/>
</dbReference>
<dbReference type="InterPro" id="IPR044925">
    <property type="entry name" value="His-Me_finger_sf"/>
</dbReference>
<dbReference type="InterPro" id="IPR044930">
    <property type="entry name" value="Homing_endonuclease_His-Me"/>
</dbReference>
<evidence type="ECO:0000259" key="2">
    <source>
        <dbReference type="Pfam" id="PF13392"/>
    </source>
</evidence>
<dbReference type="Proteomes" id="UP000268192">
    <property type="component" value="Chromosome"/>
</dbReference>
<feature type="compositionally biased region" description="Basic residues" evidence="1">
    <location>
        <begin position="92"/>
        <end position="102"/>
    </location>
</feature>
<gene>
    <name evidence="3" type="ORF">D5400_17130</name>
</gene>
<dbReference type="Pfam" id="PF13392">
    <property type="entry name" value="HNH_3"/>
    <property type="match status" value="1"/>
</dbReference>
<keyword evidence="3" id="KW-0540">Nuclease</keyword>
<dbReference type="EMBL" id="CP032509">
    <property type="protein sequence ID" value="AZN72770.1"/>
    <property type="molecule type" value="Genomic_DNA"/>
</dbReference>
<dbReference type="GO" id="GO:0004519">
    <property type="term" value="F:endonuclease activity"/>
    <property type="evidence" value="ECO:0007669"/>
    <property type="project" value="UniProtKB-KW"/>
</dbReference>
<sequence>MCRRDDIRAKVLASVVVDEATGCWIWTGPTSGESGRGAGYPRMTLSGQTVAVHRVMFTNEHGYVPGKKQIDHKCRNRLCVNPDPDHLEMVTHKRNQMRRASARRLEAAK</sequence>
<evidence type="ECO:0000313" key="4">
    <source>
        <dbReference type="Proteomes" id="UP000268192"/>
    </source>
</evidence>